<reference evidence="1" key="1">
    <citation type="submission" date="2022-08" db="EMBL/GenBank/DDBJ databases">
        <title>A Global Phylogenomic Analysis of the Shiitake Genus Lentinula.</title>
        <authorList>
            <consortium name="DOE Joint Genome Institute"/>
            <person name="Sierra-Patev S."/>
            <person name="Min B."/>
            <person name="Naranjo-Ortiz M."/>
            <person name="Looney B."/>
            <person name="Konkel Z."/>
            <person name="Slot J.C."/>
            <person name="Sakamoto Y."/>
            <person name="Steenwyk J.L."/>
            <person name="Rokas A."/>
            <person name="Carro J."/>
            <person name="Camarero S."/>
            <person name="Ferreira P."/>
            <person name="Molpeceres G."/>
            <person name="Ruiz-Duenas F.J."/>
            <person name="Serrano A."/>
            <person name="Henrissat B."/>
            <person name="Drula E."/>
            <person name="Hughes K.W."/>
            <person name="Mata J.L."/>
            <person name="Ishikawa N.K."/>
            <person name="Vargas-Isla R."/>
            <person name="Ushijima S."/>
            <person name="Smith C.A."/>
            <person name="Ahrendt S."/>
            <person name="Andreopoulos W."/>
            <person name="He G."/>
            <person name="Labutti K."/>
            <person name="Lipzen A."/>
            <person name="Ng V."/>
            <person name="Riley R."/>
            <person name="Sandor L."/>
            <person name="Barry K."/>
            <person name="Martinez A.T."/>
            <person name="Xiao Y."/>
            <person name="Gibbons J.G."/>
            <person name="Terashima K."/>
            <person name="Grigoriev I.V."/>
            <person name="Hibbett D.S."/>
        </authorList>
    </citation>
    <scope>NUCLEOTIDE SEQUENCE</scope>
    <source>
        <strain evidence="1">JLM2183</strain>
    </source>
</reference>
<comment type="caution">
    <text evidence="1">The sequence shown here is derived from an EMBL/GenBank/DDBJ whole genome shotgun (WGS) entry which is preliminary data.</text>
</comment>
<dbReference type="OrthoDB" id="3249498at2759"/>
<dbReference type="InterPro" id="IPR012337">
    <property type="entry name" value="RNaseH-like_sf"/>
</dbReference>
<accession>A0A9W8ZV17</accession>
<name>A0A9W8ZV17_9AGAR</name>
<feature type="non-terminal residue" evidence="1">
    <location>
        <position position="186"/>
    </location>
</feature>
<protein>
    <submittedName>
        <fullName evidence="1">Uncharacterized protein</fullName>
    </submittedName>
</protein>
<dbReference type="InterPro" id="IPR036397">
    <property type="entry name" value="RNaseH_sf"/>
</dbReference>
<dbReference type="Gene3D" id="3.30.420.10">
    <property type="entry name" value="Ribonuclease H-like superfamily/Ribonuclease H"/>
    <property type="match status" value="1"/>
</dbReference>
<gene>
    <name evidence="1" type="ORF">J3R30DRAFT_3850302</name>
</gene>
<feature type="non-terminal residue" evidence="1">
    <location>
        <position position="1"/>
    </location>
</feature>
<dbReference type="SUPFAM" id="SSF53098">
    <property type="entry name" value="Ribonuclease H-like"/>
    <property type="match status" value="1"/>
</dbReference>
<keyword evidence="2" id="KW-1185">Reference proteome</keyword>
<sequence length="186" mass="20605">LNVLPWGHPALSEMNSKVSSKDGMKLGVPINVAVRERLSWFRDVIPHSVGVHLLSDGTWKDYDVDMVLWCNASKVRLGFCYAGNGFFYELSLEDGSPLVDIFFLELLAILSALDFVSHLQSPPEQVLIYSDNLDSVNTFNPIAVKNASHNAPLLTACGIILCSGVDPQVRHIPRKENVRADSLSWL</sequence>
<evidence type="ECO:0000313" key="1">
    <source>
        <dbReference type="EMBL" id="KAJ4467048.1"/>
    </source>
</evidence>
<dbReference type="GO" id="GO:0003676">
    <property type="term" value="F:nucleic acid binding"/>
    <property type="evidence" value="ECO:0007669"/>
    <property type="project" value="InterPro"/>
</dbReference>
<dbReference type="Proteomes" id="UP001150266">
    <property type="component" value="Unassembled WGS sequence"/>
</dbReference>
<dbReference type="EMBL" id="JAOTPV010000049">
    <property type="protein sequence ID" value="KAJ4467048.1"/>
    <property type="molecule type" value="Genomic_DNA"/>
</dbReference>
<organism evidence="1 2">
    <name type="scientific">Lentinula aciculospora</name>
    <dbReference type="NCBI Taxonomy" id="153920"/>
    <lineage>
        <taxon>Eukaryota</taxon>
        <taxon>Fungi</taxon>
        <taxon>Dikarya</taxon>
        <taxon>Basidiomycota</taxon>
        <taxon>Agaricomycotina</taxon>
        <taxon>Agaricomycetes</taxon>
        <taxon>Agaricomycetidae</taxon>
        <taxon>Agaricales</taxon>
        <taxon>Marasmiineae</taxon>
        <taxon>Omphalotaceae</taxon>
        <taxon>Lentinula</taxon>
    </lineage>
</organism>
<evidence type="ECO:0000313" key="2">
    <source>
        <dbReference type="Proteomes" id="UP001150266"/>
    </source>
</evidence>
<dbReference type="AlphaFoldDB" id="A0A9W8ZV17"/>
<proteinExistence type="predicted"/>